<comment type="caution">
    <text evidence="1">The sequence shown here is derived from an EMBL/GenBank/DDBJ whole genome shotgun (WGS) entry which is preliminary data.</text>
</comment>
<protein>
    <submittedName>
        <fullName evidence="1">Uncharacterized protein</fullName>
    </submittedName>
</protein>
<gene>
    <name evidence="1" type="ORF">HMPREF6485_0405</name>
</gene>
<accession>E6K482</accession>
<name>E6K482_9BACT</name>
<sequence>MFHLHFYTGETEALQGSAPTGCTSSSISFIVDSLLLPSLPGTLLPDYRS</sequence>
<dbReference type="Proteomes" id="UP000003112">
    <property type="component" value="Unassembled WGS sequence"/>
</dbReference>
<dbReference type="HOGENOM" id="CLU_3139089_0_0_10"/>
<dbReference type="EMBL" id="AEPD01000010">
    <property type="protein sequence ID" value="EFU31631.1"/>
    <property type="molecule type" value="Genomic_DNA"/>
</dbReference>
<proteinExistence type="predicted"/>
<keyword evidence="2" id="KW-1185">Reference proteome</keyword>
<dbReference type="AlphaFoldDB" id="E6K482"/>
<reference evidence="1 2" key="1">
    <citation type="submission" date="2010-10" db="EMBL/GenBank/DDBJ databases">
        <authorList>
            <person name="Muzny D."/>
            <person name="Qin X."/>
            <person name="Deng J."/>
            <person name="Jiang H."/>
            <person name="Liu Y."/>
            <person name="Qu J."/>
            <person name="Song X.-Z."/>
            <person name="Zhang L."/>
            <person name="Thornton R."/>
            <person name="Coyle M."/>
            <person name="Francisco L."/>
            <person name="Jackson L."/>
            <person name="Javaid M."/>
            <person name="Korchina V."/>
            <person name="Kovar C."/>
            <person name="Mata R."/>
            <person name="Mathew T."/>
            <person name="Ngo R."/>
            <person name="Nguyen L."/>
            <person name="Nguyen N."/>
            <person name="Okwuonu G."/>
            <person name="Ongeri F."/>
            <person name="Pham C."/>
            <person name="Simmons D."/>
            <person name="Wilczek-Boney K."/>
            <person name="Hale W."/>
            <person name="Jakkamsetti A."/>
            <person name="Pham P."/>
            <person name="Ruth R."/>
            <person name="San Lucas F."/>
            <person name="Warren J."/>
            <person name="Zhang J."/>
            <person name="Zhao Z."/>
            <person name="Zhou C."/>
            <person name="Zhu D."/>
            <person name="Lee S."/>
            <person name="Bess C."/>
            <person name="Blankenburg K."/>
            <person name="Forbes L."/>
            <person name="Fu Q."/>
            <person name="Gubbala S."/>
            <person name="Hirani K."/>
            <person name="Jayaseelan J.C."/>
            <person name="Lara F."/>
            <person name="Munidasa M."/>
            <person name="Palculict T."/>
            <person name="Patil S."/>
            <person name="Pu L.-L."/>
            <person name="Saada N."/>
            <person name="Tang L."/>
            <person name="Weissenberger G."/>
            <person name="Zhu Y."/>
            <person name="Hemphill L."/>
            <person name="Shang Y."/>
            <person name="Youmans B."/>
            <person name="Ayvaz T."/>
            <person name="Ross M."/>
            <person name="Santibanez J."/>
            <person name="Aqrawi P."/>
            <person name="Gross S."/>
            <person name="Joshi V."/>
            <person name="Fowler G."/>
            <person name="Nazareth L."/>
            <person name="Reid J."/>
            <person name="Worley K."/>
            <person name="Petrosino J."/>
            <person name="Highlander S."/>
            <person name="Gibbs R."/>
        </authorList>
    </citation>
    <scope>NUCLEOTIDE SEQUENCE [LARGE SCALE GENOMIC DNA]</scope>
    <source>
        <strain evidence="1 2">ATCC 33574</strain>
    </source>
</reference>
<evidence type="ECO:0000313" key="1">
    <source>
        <dbReference type="EMBL" id="EFU31631.1"/>
    </source>
</evidence>
<evidence type="ECO:0000313" key="2">
    <source>
        <dbReference type="Proteomes" id="UP000003112"/>
    </source>
</evidence>
<organism evidence="1 2">
    <name type="scientific">Segatella buccae ATCC 33574</name>
    <dbReference type="NCBI Taxonomy" id="873513"/>
    <lineage>
        <taxon>Bacteria</taxon>
        <taxon>Pseudomonadati</taxon>
        <taxon>Bacteroidota</taxon>
        <taxon>Bacteroidia</taxon>
        <taxon>Bacteroidales</taxon>
        <taxon>Prevotellaceae</taxon>
        <taxon>Segatella</taxon>
    </lineage>
</organism>